<feature type="transmembrane region" description="Helical" evidence="1">
    <location>
        <begin position="233"/>
        <end position="256"/>
    </location>
</feature>
<keyword evidence="1" id="KW-0812">Transmembrane</keyword>
<feature type="transmembrane region" description="Helical" evidence="1">
    <location>
        <begin position="204"/>
        <end position="221"/>
    </location>
</feature>
<proteinExistence type="evidence at transcript level"/>
<dbReference type="AlphaFoldDB" id="R4V4F0"/>
<keyword evidence="1" id="KW-0472">Membrane</keyword>
<sequence>MAGEKDEICDAPKVPLKCACNCCGMLSLLAAVSSAAVLFFWALGRELKTVRLLDILLFVFFVVMAFLTWPSKPDPCCYASCSDWCCDCERHACFANEGSCHVCLCPCSPGPVCGCCPISRSPSCFNAFLSVMLAVWAVVDFAVAMASGMAGLGLALNEDAALGKNPGAWAGQDIVVFEVLCGLFYAPLLFLFVLWNLAASADRYFAGLMSAVGGVKFAHRVRPANLFTDALSWGPSLLVQFVCCIGVALVAIFAGLPKDEWRNDWTGTWLDRGTAVK</sequence>
<accession>R4V4F0</accession>
<reference evidence="2" key="1">
    <citation type="submission" date="2013-03" db="EMBL/GenBank/DDBJ databases">
        <title>Immune-Related transcriptome of Coptotermes formosanus Shiraki workers: the defense mechanism.</title>
        <authorList>
            <person name="Hussain A."/>
            <person name="Li Y.F."/>
            <person name="Wen S.Y."/>
        </authorList>
    </citation>
    <scope>NUCLEOTIDE SEQUENCE</scope>
</reference>
<evidence type="ECO:0000313" key="2">
    <source>
        <dbReference type="EMBL" id="AGM32738.1"/>
    </source>
</evidence>
<evidence type="ECO:0000256" key="1">
    <source>
        <dbReference type="SAM" id="Phobius"/>
    </source>
</evidence>
<feature type="transmembrane region" description="Helical" evidence="1">
    <location>
        <begin position="49"/>
        <end position="69"/>
    </location>
</feature>
<protein>
    <submittedName>
        <fullName evidence="2">Uncharacterized protein</fullName>
    </submittedName>
</protein>
<feature type="transmembrane region" description="Helical" evidence="1">
    <location>
        <begin position="174"/>
        <end position="197"/>
    </location>
</feature>
<dbReference type="EMBL" id="KC740914">
    <property type="protein sequence ID" value="AGM32738.1"/>
    <property type="molecule type" value="mRNA"/>
</dbReference>
<name>R4V4F0_COPFO</name>
<keyword evidence="1" id="KW-1133">Transmembrane helix</keyword>
<feature type="transmembrane region" description="Helical" evidence="1">
    <location>
        <begin position="22"/>
        <end position="43"/>
    </location>
</feature>
<feature type="transmembrane region" description="Helical" evidence="1">
    <location>
        <begin position="127"/>
        <end position="154"/>
    </location>
</feature>
<organism evidence="2">
    <name type="scientific">Coptotermes formosanus</name>
    <name type="common">Formosan subterranean termite</name>
    <dbReference type="NCBI Taxonomy" id="36987"/>
    <lineage>
        <taxon>Eukaryota</taxon>
        <taxon>Metazoa</taxon>
        <taxon>Ecdysozoa</taxon>
        <taxon>Arthropoda</taxon>
        <taxon>Hexapoda</taxon>
        <taxon>Insecta</taxon>
        <taxon>Pterygota</taxon>
        <taxon>Neoptera</taxon>
        <taxon>Polyneoptera</taxon>
        <taxon>Dictyoptera</taxon>
        <taxon>Blattodea</taxon>
        <taxon>Blattoidea</taxon>
        <taxon>Termitoidae</taxon>
        <taxon>Rhinotermitidae</taxon>
        <taxon>Coptotermes</taxon>
    </lineage>
</organism>